<feature type="domain" description="Lumazine-binding" evidence="12">
    <location>
        <begin position="1"/>
        <end position="98"/>
    </location>
</feature>
<evidence type="ECO:0000259" key="12">
    <source>
        <dbReference type="PROSITE" id="PS51177"/>
    </source>
</evidence>
<dbReference type="NCBIfam" id="NF006767">
    <property type="entry name" value="PRK09289.1"/>
    <property type="match status" value="1"/>
</dbReference>
<dbReference type="AlphaFoldDB" id="A0A1Y0I539"/>
<dbReference type="KEGG" id="ome:OLMES_0804"/>
<evidence type="ECO:0000256" key="11">
    <source>
        <dbReference type="SAM" id="MobiDB-lite"/>
    </source>
</evidence>
<dbReference type="GO" id="GO:0004746">
    <property type="term" value="F:riboflavin synthase activity"/>
    <property type="evidence" value="ECO:0007669"/>
    <property type="project" value="UniProtKB-UniRule"/>
</dbReference>
<dbReference type="InterPro" id="IPR026017">
    <property type="entry name" value="Lumazine-bd_dom"/>
</dbReference>
<evidence type="ECO:0000256" key="2">
    <source>
        <dbReference type="ARBA" id="ARBA00002803"/>
    </source>
</evidence>
<dbReference type="PANTHER" id="PTHR21098:SF12">
    <property type="entry name" value="RIBOFLAVIN SYNTHASE"/>
    <property type="match status" value="1"/>
</dbReference>
<proteinExistence type="predicted"/>
<keyword evidence="14" id="KW-1185">Reference proteome</keyword>
<evidence type="ECO:0000256" key="4">
    <source>
        <dbReference type="ARBA" id="ARBA00012827"/>
    </source>
</evidence>
<dbReference type="Proteomes" id="UP000196027">
    <property type="component" value="Chromosome"/>
</dbReference>
<feature type="repeat" description="Lumazine-binding" evidence="10">
    <location>
        <begin position="99"/>
        <end position="195"/>
    </location>
</feature>
<dbReference type="RefSeq" id="WP_087460057.1">
    <property type="nucleotide sequence ID" value="NZ_CP021425.1"/>
</dbReference>
<feature type="repeat" description="Lumazine-binding" evidence="10">
    <location>
        <begin position="1"/>
        <end position="98"/>
    </location>
</feature>
<dbReference type="Pfam" id="PF00677">
    <property type="entry name" value="Lum_binding"/>
    <property type="match status" value="2"/>
</dbReference>
<dbReference type="EC" id="2.5.1.9" evidence="4 9"/>
<sequence length="234" mass="25000">MFTGIIEALGTIRHLKPGPGGDLEIGVFSEQLDFSDVRLGDSIAVNGVCLTVTRLAGKTFYADVSVETIKHSLFATMVVGTKVNLEKALTLSTRLGGHIVSGHVDGVGEVTQRRSEGSAIRFAIAAPNSVMRYIAEKGSITVDGTSLTVNATTADHFWLNIVPHTASETVINGYKVGSRVHLEVDILARYIERLLHSEGGGQASDKGQLTDPKSNKPDSQTISKAFLATHGFLR</sequence>
<evidence type="ECO:0000256" key="5">
    <source>
        <dbReference type="ARBA" id="ARBA00013950"/>
    </source>
</evidence>
<dbReference type="PANTHER" id="PTHR21098">
    <property type="entry name" value="RIBOFLAVIN SYNTHASE ALPHA CHAIN"/>
    <property type="match status" value="1"/>
</dbReference>
<dbReference type="OrthoDB" id="9788537at2"/>
<comment type="pathway">
    <text evidence="3">Cofactor biosynthesis; riboflavin biosynthesis; riboflavin from 2-hydroxy-3-oxobutyl phosphate and 5-amino-6-(D-ribitylamino)uracil: step 2/2.</text>
</comment>
<evidence type="ECO:0000256" key="7">
    <source>
        <dbReference type="ARBA" id="ARBA00022679"/>
    </source>
</evidence>
<protein>
    <recommendedName>
        <fullName evidence="5 9">Riboflavin synthase</fullName>
        <ecNumber evidence="4 9">2.5.1.9</ecNumber>
    </recommendedName>
</protein>
<name>A0A1Y0I539_9GAMM</name>
<evidence type="ECO:0000313" key="13">
    <source>
        <dbReference type="EMBL" id="ARU54896.1"/>
    </source>
</evidence>
<gene>
    <name evidence="13" type="ORF">OLMES_0804</name>
</gene>
<keyword evidence="8" id="KW-0677">Repeat</keyword>
<dbReference type="CDD" id="cd00402">
    <property type="entry name" value="Riboflavin_synthase_like"/>
    <property type="match status" value="1"/>
</dbReference>
<evidence type="ECO:0000256" key="8">
    <source>
        <dbReference type="ARBA" id="ARBA00022737"/>
    </source>
</evidence>
<feature type="region of interest" description="Disordered" evidence="11">
    <location>
        <begin position="199"/>
        <end position="220"/>
    </location>
</feature>
<accession>A0A1Y0I539</accession>
<evidence type="ECO:0000256" key="10">
    <source>
        <dbReference type="PROSITE-ProRule" id="PRU00524"/>
    </source>
</evidence>
<dbReference type="InterPro" id="IPR023366">
    <property type="entry name" value="ATP_synth_asu-like_sf"/>
</dbReference>
<dbReference type="GO" id="GO:0009231">
    <property type="term" value="P:riboflavin biosynthetic process"/>
    <property type="evidence" value="ECO:0007669"/>
    <property type="project" value="UniProtKB-KW"/>
</dbReference>
<evidence type="ECO:0000313" key="14">
    <source>
        <dbReference type="Proteomes" id="UP000196027"/>
    </source>
</evidence>
<evidence type="ECO:0000256" key="3">
    <source>
        <dbReference type="ARBA" id="ARBA00004887"/>
    </source>
</evidence>
<reference evidence="13 14" key="1">
    <citation type="submission" date="2017-05" db="EMBL/GenBank/DDBJ databases">
        <title>Genomic insights into alkan degradation activity of Oleiphilus messinensis.</title>
        <authorList>
            <person name="Kozyavkin S.A."/>
            <person name="Slesarev A.I."/>
            <person name="Golyshin P.N."/>
            <person name="Korzhenkov A."/>
            <person name="Golyshina O.N."/>
            <person name="Toshchakov S.V."/>
        </authorList>
    </citation>
    <scope>NUCLEOTIDE SEQUENCE [LARGE SCALE GENOMIC DNA]</scope>
    <source>
        <strain evidence="13 14">ME102</strain>
    </source>
</reference>
<comment type="function">
    <text evidence="2">Catalyzes the dismutation of two molecules of 6,7-dimethyl-8-ribityllumazine, resulting in the formation of riboflavin and 5-amino-6-(D-ribitylamino)uracil.</text>
</comment>
<evidence type="ECO:0000256" key="9">
    <source>
        <dbReference type="NCBIfam" id="TIGR00187"/>
    </source>
</evidence>
<dbReference type="SUPFAM" id="SSF63380">
    <property type="entry name" value="Riboflavin synthase domain-like"/>
    <property type="match status" value="2"/>
</dbReference>
<dbReference type="InterPro" id="IPR001783">
    <property type="entry name" value="Lumazine-bd"/>
</dbReference>
<dbReference type="FunFam" id="2.40.30.20:FF:000004">
    <property type="entry name" value="Riboflavin synthase, alpha subunit"/>
    <property type="match status" value="1"/>
</dbReference>
<dbReference type="Gene3D" id="2.40.30.20">
    <property type="match status" value="2"/>
</dbReference>
<evidence type="ECO:0000256" key="1">
    <source>
        <dbReference type="ARBA" id="ARBA00000968"/>
    </source>
</evidence>
<feature type="domain" description="Lumazine-binding" evidence="12">
    <location>
        <begin position="99"/>
        <end position="195"/>
    </location>
</feature>
<dbReference type="PROSITE" id="PS51177">
    <property type="entry name" value="LUMAZINE_BIND"/>
    <property type="match status" value="2"/>
</dbReference>
<evidence type="ECO:0000256" key="6">
    <source>
        <dbReference type="ARBA" id="ARBA00022619"/>
    </source>
</evidence>
<organism evidence="13 14">
    <name type="scientific">Oleiphilus messinensis</name>
    <dbReference type="NCBI Taxonomy" id="141451"/>
    <lineage>
        <taxon>Bacteria</taxon>
        <taxon>Pseudomonadati</taxon>
        <taxon>Pseudomonadota</taxon>
        <taxon>Gammaproteobacteria</taxon>
        <taxon>Oceanospirillales</taxon>
        <taxon>Oleiphilaceae</taxon>
        <taxon>Oleiphilus</taxon>
    </lineage>
</organism>
<dbReference type="EMBL" id="CP021425">
    <property type="protein sequence ID" value="ARU54896.1"/>
    <property type="molecule type" value="Genomic_DNA"/>
</dbReference>
<keyword evidence="7" id="KW-0808">Transferase</keyword>
<comment type="catalytic activity">
    <reaction evidence="1">
        <text>2 6,7-dimethyl-8-(1-D-ribityl)lumazine + H(+) = 5-amino-6-(D-ribitylamino)uracil + riboflavin</text>
        <dbReference type="Rhea" id="RHEA:20772"/>
        <dbReference type="ChEBI" id="CHEBI:15378"/>
        <dbReference type="ChEBI" id="CHEBI:15934"/>
        <dbReference type="ChEBI" id="CHEBI:57986"/>
        <dbReference type="ChEBI" id="CHEBI:58201"/>
        <dbReference type="EC" id="2.5.1.9"/>
    </reaction>
</comment>
<dbReference type="PIRSF" id="PIRSF000498">
    <property type="entry name" value="Riboflavin_syn_A"/>
    <property type="match status" value="1"/>
</dbReference>
<keyword evidence="6" id="KW-0686">Riboflavin biosynthesis</keyword>
<dbReference type="InterPro" id="IPR017938">
    <property type="entry name" value="Riboflavin_synthase-like_b-brl"/>
</dbReference>
<dbReference type="NCBIfam" id="TIGR00187">
    <property type="entry name" value="ribE"/>
    <property type="match status" value="1"/>
</dbReference>